<feature type="domain" description="Aminoglycoside phosphotransferase" evidence="1">
    <location>
        <begin position="30"/>
        <end position="230"/>
    </location>
</feature>
<dbReference type="STRING" id="2082308.A0A2K1QRB6"/>
<sequence>MEFADGVSWLVRIPRQDFSDFPDDMVEYLVASEHATLKFLVSTRVPAPLAFDKGVMSDPSNRTGINYIFMETLPGKPFDPYQESHAVQERVLQAVVVILSELARHPFDLAGSLIGTDSGSVKLGARASTHFVNVGKLRPFKTESAYYLGFTEHYMDLIADGQLHVDYPDIAFRFYSIMRSHVHLMCKRGADRMFYLKHVDDKGDHLMIDDVGKVTGIMYWQFARCVPAYEAFGASYFTANMDELYSGMVQLSENDRALAKTAVGAIVGDRTGTIHTLGPFLTAQDYYTSWIEAHLALIADQQPHVRFATQAYVMYDYLHGIIQERPLVREGIDEARDYYLKHTDDKGDHILVDPETYEVTGYIDWTFARTVPLEEAFGPSLFTADMGAMYDGNPGLSAEDVAFSKSMRKGFGGPNEEVHSLCRAGDQMRRVMFGLATGVDISWEEAKTIFEGLLKSLGAVDKNTEFVWDDWEKERRFDCLQRDPRFRHLDTEVGNQLPWSVG</sequence>
<organism evidence="2 3">
    <name type="scientific">Sphaceloma murrayae</name>
    <dbReference type="NCBI Taxonomy" id="2082308"/>
    <lineage>
        <taxon>Eukaryota</taxon>
        <taxon>Fungi</taxon>
        <taxon>Dikarya</taxon>
        <taxon>Ascomycota</taxon>
        <taxon>Pezizomycotina</taxon>
        <taxon>Dothideomycetes</taxon>
        <taxon>Dothideomycetidae</taxon>
        <taxon>Myriangiales</taxon>
        <taxon>Elsinoaceae</taxon>
        <taxon>Sphaceloma</taxon>
    </lineage>
</organism>
<evidence type="ECO:0000313" key="2">
    <source>
        <dbReference type="EMBL" id="PNS17581.1"/>
    </source>
</evidence>
<name>A0A2K1QRB6_9PEZI</name>
<dbReference type="SUPFAM" id="SSF56112">
    <property type="entry name" value="Protein kinase-like (PK-like)"/>
    <property type="match status" value="1"/>
</dbReference>
<dbReference type="PANTHER" id="PTHR21310:SF15">
    <property type="entry name" value="AMINOGLYCOSIDE PHOSPHOTRANSFERASE DOMAIN-CONTAINING PROTEIN"/>
    <property type="match status" value="1"/>
</dbReference>
<gene>
    <name evidence="2" type="ORF">CAC42_8124</name>
</gene>
<dbReference type="EMBL" id="NKHZ01000050">
    <property type="protein sequence ID" value="PNS17581.1"/>
    <property type="molecule type" value="Genomic_DNA"/>
</dbReference>
<dbReference type="PANTHER" id="PTHR21310">
    <property type="entry name" value="AMINOGLYCOSIDE PHOSPHOTRANSFERASE-RELATED-RELATED"/>
    <property type="match status" value="1"/>
</dbReference>
<dbReference type="InParanoid" id="A0A2K1QRB6"/>
<dbReference type="Proteomes" id="UP000243797">
    <property type="component" value="Unassembled WGS sequence"/>
</dbReference>
<evidence type="ECO:0000313" key="3">
    <source>
        <dbReference type="Proteomes" id="UP000243797"/>
    </source>
</evidence>
<dbReference type="OrthoDB" id="5327538at2759"/>
<keyword evidence="3" id="KW-1185">Reference proteome</keyword>
<dbReference type="Pfam" id="PF01636">
    <property type="entry name" value="APH"/>
    <property type="match status" value="1"/>
</dbReference>
<protein>
    <recommendedName>
        <fullName evidence="1">Aminoglycoside phosphotransferase domain-containing protein</fullName>
    </recommendedName>
</protein>
<dbReference type="InterPro" id="IPR002575">
    <property type="entry name" value="Aminoglycoside_PTrfase"/>
</dbReference>
<proteinExistence type="predicted"/>
<evidence type="ECO:0000259" key="1">
    <source>
        <dbReference type="Pfam" id="PF01636"/>
    </source>
</evidence>
<reference evidence="2 3" key="1">
    <citation type="submission" date="2017-06" db="EMBL/GenBank/DDBJ databases">
        <title>Draft genome sequence of a variant of Elsinoe murrayae.</title>
        <authorList>
            <person name="Cheng Q."/>
        </authorList>
    </citation>
    <scope>NUCLEOTIDE SEQUENCE [LARGE SCALE GENOMIC DNA]</scope>
    <source>
        <strain evidence="2 3">CQ-2017a</strain>
    </source>
</reference>
<accession>A0A2K1QRB6</accession>
<dbReference type="InterPro" id="IPR011009">
    <property type="entry name" value="Kinase-like_dom_sf"/>
</dbReference>
<dbReference type="AlphaFoldDB" id="A0A2K1QRB6"/>
<comment type="caution">
    <text evidence="2">The sequence shown here is derived from an EMBL/GenBank/DDBJ whole genome shotgun (WGS) entry which is preliminary data.</text>
</comment>
<dbReference type="InterPro" id="IPR051678">
    <property type="entry name" value="AGP_Transferase"/>
</dbReference>